<evidence type="ECO:0000256" key="12">
    <source>
        <dbReference type="HAMAP-Rule" id="MF_01393"/>
    </source>
</evidence>
<feature type="transmembrane region" description="Helical" evidence="12">
    <location>
        <begin position="165"/>
        <end position="187"/>
    </location>
</feature>
<name>A0A445MZL2_9BACT</name>
<dbReference type="InterPro" id="IPR035908">
    <property type="entry name" value="F0_ATP_A_sf"/>
</dbReference>
<feature type="transmembrane region" description="Helical" evidence="12">
    <location>
        <begin position="78"/>
        <end position="101"/>
    </location>
</feature>
<dbReference type="GO" id="GO:0042777">
    <property type="term" value="P:proton motive force-driven plasma membrane ATP synthesis"/>
    <property type="evidence" value="ECO:0007669"/>
    <property type="project" value="TreeGrafter"/>
</dbReference>
<keyword evidence="5 12" id="KW-0138">CF(0)</keyword>
<dbReference type="Gene3D" id="1.20.120.220">
    <property type="entry name" value="ATP synthase, F0 complex, subunit A"/>
    <property type="match status" value="1"/>
</dbReference>
<dbReference type="CDD" id="cd00310">
    <property type="entry name" value="ATP-synt_Fo_a_6"/>
    <property type="match status" value="1"/>
</dbReference>
<keyword evidence="4 12" id="KW-1003">Cell membrane</keyword>
<proteinExistence type="inferred from homology"/>
<gene>
    <name evidence="12 14" type="primary">atpB</name>
    <name evidence="14" type="ORF">PITCH_A390013</name>
</gene>
<dbReference type="PANTHER" id="PTHR42823:SF3">
    <property type="entry name" value="ATP SYNTHASE SUBUNIT A, CHLOROPLASTIC"/>
    <property type="match status" value="1"/>
</dbReference>
<keyword evidence="7 12" id="KW-0375">Hydrogen ion transport</keyword>
<keyword evidence="9 12" id="KW-0406">Ion transport</keyword>
<dbReference type="HAMAP" id="MF_01393">
    <property type="entry name" value="ATP_synth_a_bact"/>
    <property type="match status" value="1"/>
</dbReference>
<reference evidence="14" key="1">
    <citation type="submission" date="2018-01" db="EMBL/GenBank/DDBJ databases">
        <authorList>
            <person name="Regsiter A."/>
            <person name="William W."/>
        </authorList>
    </citation>
    <scope>NUCLEOTIDE SEQUENCE</scope>
    <source>
        <strain evidence="14">TRIP AH-1</strain>
    </source>
</reference>
<dbReference type="NCBIfam" id="NF004481">
    <property type="entry name" value="PRK05815.2-3"/>
    <property type="match status" value="1"/>
</dbReference>
<keyword evidence="10 12" id="KW-0472">Membrane</keyword>
<feature type="transmembrane region" description="Helical" evidence="12">
    <location>
        <begin position="20"/>
        <end position="39"/>
    </location>
</feature>
<sequence length="233" mass="25935">MTINPDAMVFFRIGLITVNATVFYTWVVMAILCLTSYAITKNLKTHGRITHWQSILESLYCMVAGQIRDVTEQEPSSYIPFLGTLFIFIFTANIMEVVPLYHPPTSSLSTTAALAVCVFFAVPCFAIMNHGVWMFLKEYARPSIFMVPFNILGEITRTISLAVRLFGNIMSESLIAGIFLMIVPLFVPVVMQVFGLVIGTVQAYIFFMLATVFIGSAAGTKERGLNKNNGKEE</sequence>
<dbReference type="InterPro" id="IPR045082">
    <property type="entry name" value="ATP_syn_F0_a_bact/chloroplast"/>
</dbReference>
<evidence type="ECO:0000256" key="1">
    <source>
        <dbReference type="ARBA" id="ARBA00004141"/>
    </source>
</evidence>
<keyword evidence="6 12" id="KW-0812">Transmembrane</keyword>
<accession>A0A445MZL2</accession>
<dbReference type="GO" id="GO:0045259">
    <property type="term" value="C:proton-transporting ATP synthase complex"/>
    <property type="evidence" value="ECO:0007669"/>
    <property type="project" value="UniProtKB-KW"/>
</dbReference>
<dbReference type="AlphaFoldDB" id="A0A445MZL2"/>
<dbReference type="GO" id="GO:0005886">
    <property type="term" value="C:plasma membrane"/>
    <property type="evidence" value="ECO:0007669"/>
    <property type="project" value="UniProtKB-SubCell"/>
</dbReference>
<evidence type="ECO:0000256" key="6">
    <source>
        <dbReference type="ARBA" id="ARBA00022692"/>
    </source>
</evidence>
<dbReference type="EMBL" id="OJIN01000180">
    <property type="protein sequence ID" value="SPD74916.1"/>
    <property type="molecule type" value="Genomic_DNA"/>
</dbReference>
<dbReference type="PANTHER" id="PTHR42823">
    <property type="entry name" value="ATP SYNTHASE SUBUNIT A, CHLOROPLASTIC"/>
    <property type="match status" value="1"/>
</dbReference>
<dbReference type="SUPFAM" id="SSF81336">
    <property type="entry name" value="F1F0 ATP synthase subunit A"/>
    <property type="match status" value="1"/>
</dbReference>
<comment type="similarity">
    <text evidence="2 12 13">Belongs to the ATPase A chain family.</text>
</comment>
<evidence type="ECO:0000256" key="5">
    <source>
        <dbReference type="ARBA" id="ARBA00022547"/>
    </source>
</evidence>
<evidence type="ECO:0000256" key="13">
    <source>
        <dbReference type="RuleBase" id="RU000483"/>
    </source>
</evidence>
<dbReference type="Pfam" id="PF00119">
    <property type="entry name" value="ATP-synt_A"/>
    <property type="match status" value="1"/>
</dbReference>
<dbReference type="PROSITE" id="PS00449">
    <property type="entry name" value="ATPASE_A"/>
    <property type="match status" value="1"/>
</dbReference>
<feature type="transmembrane region" description="Helical" evidence="12">
    <location>
        <begin position="113"/>
        <end position="136"/>
    </location>
</feature>
<dbReference type="GO" id="GO:0046933">
    <property type="term" value="F:proton-transporting ATP synthase activity, rotational mechanism"/>
    <property type="evidence" value="ECO:0007669"/>
    <property type="project" value="UniProtKB-UniRule"/>
</dbReference>
<keyword evidence="3 12" id="KW-0813">Transport</keyword>
<evidence type="ECO:0000256" key="8">
    <source>
        <dbReference type="ARBA" id="ARBA00022989"/>
    </source>
</evidence>
<evidence type="ECO:0000256" key="9">
    <source>
        <dbReference type="ARBA" id="ARBA00023065"/>
    </source>
</evidence>
<evidence type="ECO:0000256" key="11">
    <source>
        <dbReference type="ARBA" id="ARBA00023310"/>
    </source>
</evidence>
<protein>
    <recommendedName>
        <fullName evidence="12 13">ATP synthase subunit a</fullName>
    </recommendedName>
    <alternativeName>
        <fullName evidence="12">ATP synthase F0 sector subunit a</fullName>
    </alternativeName>
    <alternativeName>
        <fullName evidence="12">F-ATPase subunit 6</fullName>
    </alternativeName>
</protein>
<evidence type="ECO:0000256" key="2">
    <source>
        <dbReference type="ARBA" id="ARBA00006810"/>
    </source>
</evidence>
<organism evidence="14">
    <name type="scientific">uncultured Desulfobacterium sp</name>
    <dbReference type="NCBI Taxonomy" id="201089"/>
    <lineage>
        <taxon>Bacteria</taxon>
        <taxon>Pseudomonadati</taxon>
        <taxon>Thermodesulfobacteriota</taxon>
        <taxon>Desulfobacteria</taxon>
        <taxon>Desulfobacterales</taxon>
        <taxon>Desulfobacteriaceae</taxon>
        <taxon>Desulfobacterium</taxon>
        <taxon>environmental samples</taxon>
    </lineage>
</organism>
<keyword evidence="8 12" id="KW-1133">Transmembrane helix</keyword>
<evidence type="ECO:0000313" key="14">
    <source>
        <dbReference type="EMBL" id="SPD74916.1"/>
    </source>
</evidence>
<evidence type="ECO:0000256" key="10">
    <source>
        <dbReference type="ARBA" id="ARBA00023136"/>
    </source>
</evidence>
<dbReference type="NCBIfam" id="TIGR01131">
    <property type="entry name" value="ATP_synt_6_or_A"/>
    <property type="match status" value="1"/>
</dbReference>
<dbReference type="InterPro" id="IPR023011">
    <property type="entry name" value="ATP_synth_F0_asu_AS"/>
</dbReference>
<evidence type="ECO:0000256" key="3">
    <source>
        <dbReference type="ARBA" id="ARBA00022448"/>
    </source>
</evidence>
<dbReference type="PRINTS" id="PR00123">
    <property type="entry name" value="ATPASEA"/>
</dbReference>
<evidence type="ECO:0000256" key="7">
    <source>
        <dbReference type="ARBA" id="ARBA00022781"/>
    </source>
</evidence>
<comment type="subcellular location">
    <subcellularLocation>
        <location evidence="12 13">Cell membrane</location>
        <topology evidence="12 13">Multi-pass membrane protein</topology>
    </subcellularLocation>
    <subcellularLocation>
        <location evidence="1">Membrane</location>
        <topology evidence="1">Multi-pass membrane protein</topology>
    </subcellularLocation>
</comment>
<keyword evidence="11 12" id="KW-0066">ATP synthesis</keyword>
<comment type="function">
    <text evidence="12 13">Key component of the proton channel; it plays a direct role in the translocation of protons across the membrane.</text>
</comment>
<dbReference type="InterPro" id="IPR000568">
    <property type="entry name" value="ATP_synth_F0_asu"/>
</dbReference>
<evidence type="ECO:0000256" key="4">
    <source>
        <dbReference type="ARBA" id="ARBA00022475"/>
    </source>
</evidence>
<feature type="transmembrane region" description="Helical" evidence="12">
    <location>
        <begin position="193"/>
        <end position="218"/>
    </location>
</feature>